<dbReference type="Proteomes" id="UP000013523">
    <property type="component" value="Chromosome"/>
</dbReference>
<name>R4K7C0_CLOPA</name>
<dbReference type="RefSeq" id="WP_015613837.1">
    <property type="nucleotide sequence ID" value="NC_021182.1"/>
</dbReference>
<gene>
    <name evidence="1" type="ORF">Clopa_0453</name>
</gene>
<dbReference type="EMBL" id="CP003261">
    <property type="protein sequence ID" value="AGK95510.1"/>
    <property type="molecule type" value="Genomic_DNA"/>
</dbReference>
<evidence type="ECO:0008006" key="3">
    <source>
        <dbReference type="Google" id="ProtNLM"/>
    </source>
</evidence>
<dbReference type="STRING" id="86416.Clopa_0453"/>
<dbReference type="OrthoDB" id="8684708at2"/>
<proteinExistence type="predicted"/>
<sequence length="113" mass="12842">MNIKLPQPIAYFIKAKNEHNSNELISYFSDNAIVQDEGENICGVKAIKEWIDETNKKYNDTLEALNLVEKNENIVLTAVVSGNFEGSPTNLDFYFTLNNDKITTLKILLSEEK</sequence>
<dbReference type="InterPro" id="IPR032710">
    <property type="entry name" value="NTF2-like_dom_sf"/>
</dbReference>
<reference evidence="1 2" key="1">
    <citation type="submission" date="2012-01" db="EMBL/GenBank/DDBJ databases">
        <title>Complete sequence of chromosome of Clostridium pasteurianum BC1.</title>
        <authorList>
            <consortium name="US DOE Joint Genome Institute"/>
            <person name="Lucas S."/>
            <person name="Han J."/>
            <person name="Lapidus A."/>
            <person name="Cheng J.-F."/>
            <person name="Goodwin L."/>
            <person name="Pitluck S."/>
            <person name="Peters L."/>
            <person name="Mikhailova N."/>
            <person name="Teshima H."/>
            <person name="Detter J.C."/>
            <person name="Han C."/>
            <person name="Tapia R."/>
            <person name="Land M."/>
            <person name="Hauser L."/>
            <person name="Kyrpides N."/>
            <person name="Ivanova N."/>
            <person name="Pagani I."/>
            <person name="Dunn J."/>
            <person name="Taghavi S."/>
            <person name="Francis A."/>
            <person name="van der Lelie D."/>
            <person name="Woyke T."/>
        </authorList>
    </citation>
    <scope>NUCLEOTIDE SEQUENCE [LARGE SCALE GENOMIC DNA]</scope>
    <source>
        <strain evidence="1 2">BC1</strain>
    </source>
</reference>
<dbReference type="Gene3D" id="3.10.450.50">
    <property type="match status" value="1"/>
</dbReference>
<dbReference type="KEGG" id="cpas:Clopa_0453"/>
<evidence type="ECO:0000313" key="1">
    <source>
        <dbReference type="EMBL" id="AGK95510.1"/>
    </source>
</evidence>
<organism evidence="1 2">
    <name type="scientific">Clostridium pasteurianum BC1</name>
    <dbReference type="NCBI Taxonomy" id="86416"/>
    <lineage>
        <taxon>Bacteria</taxon>
        <taxon>Bacillati</taxon>
        <taxon>Bacillota</taxon>
        <taxon>Clostridia</taxon>
        <taxon>Eubacteriales</taxon>
        <taxon>Clostridiaceae</taxon>
        <taxon>Clostridium</taxon>
    </lineage>
</organism>
<dbReference type="eggNOG" id="COG4538">
    <property type="taxonomic scope" value="Bacteria"/>
</dbReference>
<dbReference type="AlphaFoldDB" id="R4K7C0"/>
<protein>
    <recommendedName>
        <fullName evidence="3">SnoaL-like domain-containing protein</fullName>
    </recommendedName>
</protein>
<dbReference type="PATRIC" id="fig|86416.3.peg.432"/>
<accession>R4K7C0</accession>
<evidence type="ECO:0000313" key="2">
    <source>
        <dbReference type="Proteomes" id="UP000013523"/>
    </source>
</evidence>
<dbReference type="HOGENOM" id="CLU_148715_1_0_9"/>
<keyword evidence="2" id="KW-1185">Reference proteome</keyword>
<dbReference type="SUPFAM" id="SSF54427">
    <property type="entry name" value="NTF2-like"/>
    <property type="match status" value="1"/>
</dbReference>